<proteinExistence type="predicted"/>
<protein>
    <submittedName>
        <fullName evidence="1">Uncharacterized protein</fullName>
    </submittedName>
</protein>
<evidence type="ECO:0000313" key="1">
    <source>
        <dbReference type="EMBL" id="CAH0481345.1"/>
    </source>
</evidence>
<reference evidence="1" key="1">
    <citation type="submission" date="2021-11" db="EMBL/GenBank/DDBJ databases">
        <authorList>
            <person name="Islam A."/>
            <person name="Islam S."/>
            <person name="Flora M.S."/>
            <person name="Rahman M."/>
            <person name="Ziaur R.M."/>
            <person name="Epstein J.H."/>
            <person name="Hassan M."/>
            <person name="Klassen M."/>
            <person name="Woodard K."/>
            <person name="Webb A."/>
            <person name="Webby R.J."/>
            <person name="El Zowalaty M.E."/>
        </authorList>
    </citation>
    <scope>NUCLEOTIDE SEQUENCE</scope>
    <source>
        <strain evidence="1">Pbs3</strain>
    </source>
</reference>
<dbReference type="EMBL" id="CAKKTJ010000328">
    <property type="protein sequence ID" value="CAH0481345.1"/>
    <property type="molecule type" value="Genomic_DNA"/>
</dbReference>
<comment type="caution">
    <text evidence="1">The sequence shown here is derived from an EMBL/GenBank/DDBJ whole genome shotgun (WGS) entry which is preliminary data.</text>
</comment>
<evidence type="ECO:0000313" key="2">
    <source>
        <dbReference type="Proteomes" id="UP001160483"/>
    </source>
</evidence>
<dbReference type="Proteomes" id="UP001160483">
    <property type="component" value="Unassembled WGS sequence"/>
</dbReference>
<gene>
    <name evidence="1" type="ORF">PBS003_LOCUS7951</name>
</gene>
<sequence>MAKLNQAQQSIEMSLDATNFYDHGLYMSGPNLFNHDKFPKWVTEMTSKYPKDFAEKMLNTLKELYRAKGVADILSSGLEAETESSKIIAKEMVRLYASDWDIDETLKVFRLDNLELDIFKSPDFPNFVAFVKETHRENFETAMLNFLSTKLTKEDLTMFIDRGFEAASDRSREVASELQHLHAQRTMIGMKFKEIGLINNNLNLMGSSTFSELVSFVKLAYEKNPEKAMLDFLSSQFTKEYDLAEVLFRGQKVKDESSKEFSRKLLRLQASQWDINHTFKVLHLAQTDLKLFESPDFPKFVTFVKLNHGENFEKVLLGFLSTKFTKNYLTKVLTHGETVTTESTMAVAEKLRNLHLQRNGINEKFGKLGFEETDLNLMRSSKFPELVDFVKSGYKENFEKAMLDFLSSKFTKEYDLAEVLFRGQEATDESSKEVATKLLRLQASQWDINHTFKVLHHAQTDLKLFESPDFPRFVAFVESAHGENFEKAMLNFLSTKFSENDLTKVIDHGLIATSLTSKKVAHKLQLLQVQRNKINEKFEKLGFKETDLNLMGSSKFPELVDFVKSGYKENFEKAMLDFLSSKFTKEYDLAEVLFRGQEATDESSKEVATKLLRLQASQWDINHTFEVLHLAQTDLKLFESPDFPKFVTFVKLNHGENFEKALLDFLRKKFTEDEDVVYAIGLGESVRDDAVSTLAKNLKFAALVALYMPRKLEIKLGLFQSHVFNEWMYKLTGNIGSDKLALAVMYEGLAKLSTADDLSKVFLAELKDRERAYIALNLLPLQMSAWKSEGNTAVQIYAMLDIQKTELKILEDPIFTAWMRGVTSKAFEDESDQVLSFLVNLFKKDGLVIRCTIR</sequence>
<dbReference type="AlphaFoldDB" id="A0AAU9L7E0"/>
<accession>A0AAU9L7E0</accession>
<organism evidence="1 2">
    <name type="scientific">Peronospora belbahrii</name>
    <dbReference type="NCBI Taxonomy" id="622444"/>
    <lineage>
        <taxon>Eukaryota</taxon>
        <taxon>Sar</taxon>
        <taxon>Stramenopiles</taxon>
        <taxon>Oomycota</taxon>
        <taxon>Peronosporomycetes</taxon>
        <taxon>Peronosporales</taxon>
        <taxon>Peronosporaceae</taxon>
        <taxon>Peronospora</taxon>
    </lineage>
</organism>
<name>A0AAU9L7E0_9STRA</name>